<keyword evidence="2" id="KW-1185">Reference proteome</keyword>
<reference evidence="2" key="1">
    <citation type="submission" date="2016-10" db="EMBL/GenBank/DDBJ databases">
        <authorList>
            <person name="Varghese N."/>
            <person name="Submissions S."/>
        </authorList>
    </citation>
    <scope>NUCLEOTIDE SEQUENCE [LARGE SCALE GENOMIC DNA]</scope>
    <source>
        <strain evidence="2">DSM 17465</strain>
    </source>
</reference>
<dbReference type="AlphaFoldDB" id="A0A1I7A120"/>
<sequence length="139" mass="15665">MEHLSSTSLQYFLERFGHLNGAVLRSALFTSGKAEGPGAVTLEFAAHDCQRPAAAPQDSLSTLRIKVEESVEFNLNEPSDCSNTVIKHPIVGMFMQDKFFLNFDPVNSKDWTIEEWDKDQMRSSVFYVAGARISWETDE</sequence>
<protein>
    <submittedName>
        <fullName evidence="1">Uncharacterized protein</fullName>
    </submittedName>
</protein>
<proteinExistence type="predicted"/>
<name>A0A1I7A120_9HYPH</name>
<dbReference type="Proteomes" id="UP000183371">
    <property type="component" value="Unassembled WGS sequence"/>
</dbReference>
<evidence type="ECO:0000313" key="2">
    <source>
        <dbReference type="Proteomes" id="UP000183371"/>
    </source>
</evidence>
<gene>
    <name evidence="1" type="ORF">SAMN05444141_102786</name>
</gene>
<evidence type="ECO:0000313" key="1">
    <source>
        <dbReference type="EMBL" id="SFT68604.1"/>
    </source>
</evidence>
<accession>A0A1I7A120</accession>
<organism evidence="1 2">
    <name type="scientific">Pseudovibrio denitrificans</name>
    <dbReference type="NCBI Taxonomy" id="258256"/>
    <lineage>
        <taxon>Bacteria</taxon>
        <taxon>Pseudomonadati</taxon>
        <taxon>Pseudomonadota</taxon>
        <taxon>Alphaproteobacteria</taxon>
        <taxon>Hyphomicrobiales</taxon>
        <taxon>Stappiaceae</taxon>
        <taxon>Pseudovibrio</taxon>
    </lineage>
</organism>
<dbReference type="EMBL" id="FPBD01000002">
    <property type="protein sequence ID" value="SFT68604.1"/>
    <property type="molecule type" value="Genomic_DNA"/>
</dbReference>